<comment type="similarity">
    <text evidence="6 7">Belongs to the class I-like SAM-binding methyltransferase superfamily. C5-methyltransferase family.</text>
</comment>
<sequence>MASPVGIDKQGACTGQAIGHGESMNERPGFYEFFAGGGMARAGLGGTWQCLFANDFDPKKAKAYADNWGTNELWLGDVGEVTLGQLPGQADLVWASFPCQDLSLAGAGAGLTGARSGAFWPFWKLIRDLSKQGRKPRAIVLENVCGLLTSRNGADFAALCQTVGDAGYWLGAMVIDAQHFVPQSRPRLFVIALDRDVEMPARVFSPWAVDRWHPERLRQAQAALPEKLRAQWLWFTAPAPAPRQARLIDVIEDHPGDVAWHSAADTKKLLAMMSKGNRAKVDLVAGNARRAIGAVYKRTRFEGGKKVQRAEVRFDLAGCLRTPGGGSSRQTILVVERGKVRTRLISARETARLMGLPEAYRLPERYNDAYHLTGDGVVVPVVRHIAEWVLEPALTQSGIALASA</sequence>
<dbReference type="EC" id="2.1.1.37" evidence="8"/>
<evidence type="ECO:0000256" key="1">
    <source>
        <dbReference type="ARBA" id="ARBA00022603"/>
    </source>
</evidence>
<keyword evidence="10" id="KW-1185">Reference proteome</keyword>
<gene>
    <name evidence="9" type="ORF">SIL82_16980</name>
</gene>
<keyword evidence="1 6" id="KW-0489">Methyltransferase</keyword>
<evidence type="ECO:0000256" key="3">
    <source>
        <dbReference type="ARBA" id="ARBA00022691"/>
    </source>
</evidence>
<feature type="active site" evidence="6">
    <location>
        <position position="99"/>
    </location>
</feature>
<keyword evidence="3 6" id="KW-0949">S-adenosyl-L-methionine</keyword>
<reference evidence="9 10" key="1">
    <citation type="submission" date="2023-11" db="EMBL/GenBank/DDBJ databases">
        <title>MicrobeMod: A computational toolkit for identifying prokaryotic methylation and restriction-modification with nanopore sequencing.</title>
        <authorList>
            <person name="Crits-Christoph A."/>
            <person name="Kang S.C."/>
            <person name="Lee H."/>
            <person name="Ostrov N."/>
        </authorList>
    </citation>
    <scope>NUCLEOTIDE SEQUENCE [LARGE SCALE GENOMIC DNA]</scope>
    <source>
        <strain evidence="9 10">ATCC 14820</strain>
    </source>
</reference>
<accession>A0ABU4PQ63</accession>
<dbReference type="InterPro" id="IPR018117">
    <property type="entry name" value="C5_DNA_meth_AS"/>
</dbReference>
<evidence type="ECO:0000256" key="6">
    <source>
        <dbReference type="PROSITE-ProRule" id="PRU01016"/>
    </source>
</evidence>
<protein>
    <recommendedName>
        <fullName evidence="8">Cytosine-specific methyltransferase</fullName>
        <ecNumber evidence="8">2.1.1.37</ecNumber>
    </recommendedName>
</protein>
<dbReference type="InterPro" id="IPR029063">
    <property type="entry name" value="SAM-dependent_MTases_sf"/>
</dbReference>
<dbReference type="GO" id="GO:0003886">
    <property type="term" value="F:DNA (cytosine-5-)-methyltransferase activity"/>
    <property type="evidence" value="ECO:0007669"/>
    <property type="project" value="UniProtKB-EC"/>
</dbReference>
<dbReference type="PANTHER" id="PTHR46098:SF1">
    <property type="entry name" value="TRNA (CYTOSINE(38)-C(5))-METHYLTRANSFERASE"/>
    <property type="match status" value="1"/>
</dbReference>
<comment type="caution">
    <text evidence="9">The sequence shown here is derived from an EMBL/GenBank/DDBJ whole genome shotgun (WGS) entry which is preliminary data.</text>
</comment>
<comment type="catalytic activity">
    <reaction evidence="5 8">
        <text>a 2'-deoxycytidine in DNA + S-adenosyl-L-methionine = a 5-methyl-2'-deoxycytidine in DNA + S-adenosyl-L-homocysteine + H(+)</text>
        <dbReference type="Rhea" id="RHEA:13681"/>
        <dbReference type="Rhea" id="RHEA-COMP:11369"/>
        <dbReference type="Rhea" id="RHEA-COMP:11370"/>
        <dbReference type="ChEBI" id="CHEBI:15378"/>
        <dbReference type="ChEBI" id="CHEBI:57856"/>
        <dbReference type="ChEBI" id="CHEBI:59789"/>
        <dbReference type="ChEBI" id="CHEBI:85452"/>
        <dbReference type="ChEBI" id="CHEBI:85454"/>
        <dbReference type="EC" id="2.1.1.37"/>
    </reaction>
</comment>
<dbReference type="InterPro" id="IPR050750">
    <property type="entry name" value="C5-MTase"/>
</dbReference>
<dbReference type="Proteomes" id="UP001279660">
    <property type="component" value="Unassembled WGS sequence"/>
</dbReference>
<evidence type="ECO:0000313" key="9">
    <source>
        <dbReference type="EMBL" id="MDX5985952.1"/>
    </source>
</evidence>
<name>A0ABU4PQ63_9SPHN</name>
<dbReference type="PRINTS" id="PR00105">
    <property type="entry name" value="C5METTRFRASE"/>
</dbReference>
<dbReference type="Pfam" id="PF00145">
    <property type="entry name" value="DNA_methylase"/>
    <property type="match status" value="1"/>
</dbReference>
<evidence type="ECO:0000313" key="10">
    <source>
        <dbReference type="Proteomes" id="UP001279660"/>
    </source>
</evidence>
<evidence type="ECO:0000256" key="5">
    <source>
        <dbReference type="ARBA" id="ARBA00047422"/>
    </source>
</evidence>
<dbReference type="EMBL" id="JAWXXV010000001">
    <property type="protein sequence ID" value="MDX5985952.1"/>
    <property type="molecule type" value="Genomic_DNA"/>
</dbReference>
<evidence type="ECO:0000256" key="4">
    <source>
        <dbReference type="ARBA" id="ARBA00022747"/>
    </source>
</evidence>
<evidence type="ECO:0000256" key="7">
    <source>
        <dbReference type="RuleBase" id="RU000416"/>
    </source>
</evidence>
<dbReference type="Gene3D" id="3.40.50.150">
    <property type="entry name" value="Vaccinia Virus protein VP39"/>
    <property type="match status" value="1"/>
</dbReference>
<dbReference type="InterPro" id="IPR001525">
    <property type="entry name" value="C5_MeTfrase"/>
</dbReference>
<dbReference type="Gene3D" id="3.90.120.10">
    <property type="entry name" value="DNA Methylase, subunit A, domain 2"/>
    <property type="match status" value="1"/>
</dbReference>
<dbReference type="RefSeq" id="WP_010407070.1">
    <property type="nucleotide sequence ID" value="NZ_JAWXXV010000001.1"/>
</dbReference>
<dbReference type="PROSITE" id="PS00094">
    <property type="entry name" value="C5_MTASE_1"/>
    <property type="match status" value="1"/>
</dbReference>
<dbReference type="SUPFAM" id="SSF53335">
    <property type="entry name" value="S-adenosyl-L-methionine-dependent methyltransferases"/>
    <property type="match status" value="1"/>
</dbReference>
<dbReference type="NCBIfam" id="TIGR00675">
    <property type="entry name" value="dcm"/>
    <property type="match status" value="1"/>
</dbReference>
<proteinExistence type="inferred from homology"/>
<keyword evidence="4" id="KW-0680">Restriction system</keyword>
<dbReference type="GO" id="GO:0032259">
    <property type="term" value="P:methylation"/>
    <property type="evidence" value="ECO:0007669"/>
    <property type="project" value="UniProtKB-KW"/>
</dbReference>
<dbReference type="PANTHER" id="PTHR46098">
    <property type="entry name" value="TRNA (CYTOSINE(38)-C(5))-METHYLTRANSFERASE"/>
    <property type="match status" value="1"/>
</dbReference>
<keyword evidence="2 6" id="KW-0808">Transferase</keyword>
<evidence type="ECO:0000256" key="2">
    <source>
        <dbReference type="ARBA" id="ARBA00022679"/>
    </source>
</evidence>
<dbReference type="PROSITE" id="PS51679">
    <property type="entry name" value="SAM_MT_C5"/>
    <property type="match status" value="1"/>
</dbReference>
<evidence type="ECO:0000256" key="8">
    <source>
        <dbReference type="RuleBase" id="RU000417"/>
    </source>
</evidence>
<organism evidence="9 10">
    <name type="scientific">Sphingomonas echinoides</name>
    <dbReference type="NCBI Taxonomy" id="59803"/>
    <lineage>
        <taxon>Bacteria</taxon>
        <taxon>Pseudomonadati</taxon>
        <taxon>Pseudomonadota</taxon>
        <taxon>Alphaproteobacteria</taxon>
        <taxon>Sphingomonadales</taxon>
        <taxon>Sphingomonadaceae</taxon>
        <taxon>Sphingomonas</taxon>
    </lineage>
</organism>